<dbReference type="SUPFAM" id="SSF48726">
    <property type="entry name" value="Immunoglobulin"/>
    <property type="match status" value="1"/>
</dbReference>
<dbReference type="AlphaFoldDB" id="A0A2J8S4U5"/>
<proteinExistence type="inferred from homology"/>
<dbReference type="Pfam" id="PF07654">
    <property type="entry name" value="C1-set"/>
    <property type="match status" value="1"/>
</dbReference>
<evidence type="ECO:0000256" key="7">
    <source>
        <dbReference type="ARBA" id="ARBA00022475"/>
    </source>
</evidence>
<dbReference type="PANTHER" id="PTHR16675:SF172">
    <property type="entry name" value="HEREDITARY HEMOCHROMATOSIS PROTEIN"/>
    <property type="match status" value="1"/>
</dbReference>
<evidence type="ECO:0000256" key="19">
    <source>
        <dbReference type="SAM" id="Phobius"/>
    </source>
</evidence>
<keyword evidence="6" id="KW-0490">MHC I</keyword>
<dbReference type="GO" id="GO:0034756">
    <property type="term" value="P:regulation of iron ion transport"/>
    <property type="evidence" value="ECO:0007669"/>
    <property type="project" value="TreeGrafter"/>
</dbReference>
<reference evidence="23" key="3">
    <citation type="submission" date="2025-05" db="UniProtKB">
        <authorList>
            <consortium name="Ensembl"/>
        </authorList>
    </citation>
    <scope>IDENTIFICATION</scope>
</reference>
<evidence type="ECO:0000256" key="6">
    <source>
        <dbReference type="ARBA" id="ARBA00022451"/>
    </source>
</evidence>
<feature type="chain" id="PRO_5044575074" evidence="20">
    <location>
        <begin position="23"/>
        <end position="260"/>
    </location>
</feature>
<dbReference type="FunFam" id="2.60.40.10:FF:000204">
    <property type="entry name" value="Major histocompatibility complex, class I-related protein"/>
    <property type="match status" value="1"/>
</dbReference>
<comment type="subunit">
    <text evidence="4">Binds TFR through the extracellular domain in a pH-dependent manner.</text>
</comment>
<dbReference type="GO" id="GO:0009897">
    <property type="term" value="C:external side of plasma membrane"/>
    <property type="evidence" value="ECO:0007669"/>
    <property type="project" value="TreeGrafter"/>
</dbReference>
<dbReference type="SMART" id="SM00407">
    <property type="entry name" value="IGc1"/>
    <property type="match status" value="1"/>
</dbReference>
<dbReference type="EMBL" id="NDHI03003609">
    <property type="protein sequence ID" value="PNJ15797.1"/>
    <property type="molecule type" value="Genomic_DNA"/>
</dbReference>
<dbReference type="GeneTree" id="ENSGT01150000286995"/>
<dbReference type="GeneID" id="100436892"/>
<dbReference type="PROSITE" id="PS50835">
    <property type="entry name" value="IG_LIKE"/>
    <property type="match status" value="1"/>
</dbReference>
<dbReference type="InterPro" id="IPR011162">
    <property type="entry name" value="MHC_I/II-like_Ag-recog"/>
</dbReference>
<dbReference type="PROSITE" id="PS00290">
    <property type="entry name" value="IG_MHC"/>
    <property type="match status" value="1"/>
</dbReference>
<keyword evidence="7" id="KW-1003">Cell membrane</keyword>
<dbReference type="GO" id="GO:1990641">
    <property type="term" value="P:response to iron ion starvation"/>
    <property type="evidence" value="ECO:0007669"/>
    <property type="project" value="TreeGrafter"/>
</dbReference>
<accession>A0A8I5YL42</accession>
<evidence type="ECO:0000256" key="16">
    <source>
        <dbReference type="ARBA" id="ARBA00023157"/>
    </source>
</evidence>
<reference evidence="22" key="2">
    <citation type="submission" date="2017-12" db="EMBL/GenBank/DDBJ databases">
        <title>High-resolution comparative analysis of great ape genomes.</title>
        <authorList>
            <person name="Pollen A."/>
            <person name="Hastie A."/>
            <person name="Hormozdiari F."/>
            <person name="Dougherty M."/>
            <person name="Liu R."/>
            <person name="Chaisson M."/>
            <person name="Hoppe E."/>
            <person name="Hill C."/>
            <person name="Pang A."/>
            <person name="Hillier L."/>
            <person name="Baker C."/>
            <person name="Armstrong J."/>
            <person name="Shendure J."/>
            <person name="Paten B."/>
            <person name="Wilson R."/>
            <person name="Chao H."/>
            <person name="Schneider V."/>
            <person name="Ventura M."/>
            <person name="Kronenberg Z."/>
            <person name="Murali S."/>
            <person name="Gordon D."/>
            <person name="Cantsilieris S."/>
            <person name="Munson K."/>
            <person name="Nelson B."/>
            <person name="Raja A."/>
            <person name="Underwood J."/>
            <person name="Diekhans M."/>
            <person name="Fiddes I."/>
            <person name="Haussler D."/>
            <person name="Eichler E."/>
        </authorList>
    </citation>
    <scope>NUCLEOTIDE SEQUENCE [LARGE SCALE GENOMIC DNA]</scope>
    <source>
        <strain evidence="22">Susie</strain>
    </source>
</reference>
<evidence type="ECO:0000256" key="3">
    <source>
        <dbReference type="ARBA" id="ARBA00006909"/>
    </source>
</evidence>
<keyword evidence="17" id="KW-0325">Glycoprotein</keyword>
<keyword evidence="5" id="KW-0813">Transport</keyword>
<gene>
    <name evidence="23" type="primary">HFE</name>
    <name evidence="22" type="ORF">CR201_G0046176</name>
</gene>
<keyword evidence="10 20" id="KW-0732">Signal</keyword>
<evidence type="ECO:0000256" key="13">
    <source>
        <dbReference type="ARBA" id="ARBA00023004"/>
    </source>
</evidence>
<dbReference type="GO" id="GO:0002474">
    <property type="term" value="P:antigen processing and presentation of peptide antigen via MHC class I"/>
    <property type="evidence" value="ECO:0007669"/>
    <property type="project" value="UniProtKB-KW"/>
</dbReference>
<dbReference type="InterPro" id="IPR037055">
    <property type="entry name" value="MHC_I-like_Ag-recog_sf"/>
</dbReference>
<dbReference type="GO" id="GO:0006826">
    <property type="term" value="P:iron ion transport"/>
    <property type="evidence" value="ECO:0007669"/>
    <property type="project" value="UniProtKB-KW"/>
</dbReference>
<evidence type="ECO:0000256" key="4">
    <source>
        <dbReference type="ARBA" id="ARBA00011632"/>
    </source>
</evidence>
<evidence type="ECO:0000256" key="14">
    <source>
        <dbReference type="ARBA" id="ARBA00023065"/>
    </source>
</evidence>
<comment type="similarity">
    <text evidence="3 18">Belongs to the MHC class I family.</text>
</comment>
<dbReference type="Gene3D" id="3.30.500.10">
    <property type="entry name" value="MHC class I-like antigen recognition-like"/>
    <property type="match status" value="1"/>
</dbReference>
<organism evidence="22">
    <name type="scientific">Pongo abelii</name>
    <name type="common">Sumatran orangutan</name>
    <name type="synonym">Pongo pygmaeus abelii</name>
    <dbReference type="NCBI Taxonomy" id="9601"/>
    <lineage>
        <taxon>Eukaryota</taxon>
        <taxon>Metazoa</taxon>
        <taxon>Chordata</taxon>
        <taxon>Craniata</taxon>
        <taxon>Vertebrata</taxon>
        <taxon>Euteleostomi</taxon>
        <taxon>Mammalia</taxon>
        <taxon>Eutheria</taxon>
        <taxon>Euarchontoglires</taxon>
        <taxon>Primates</taxon>
        <taxon>Haplorrhini</taxon>
        <taxon>Catarrhini</taxon>
        <taxon>Hominidae</taxon>
        <taxon>Pongo</taxon>
    </lineage>
</organism>
<evidence type="ECO:0000256" key="15">
    <source>
        <dbReference type="ARBA" id="ARBA00023136"/>
    </source>
</evidence>
<name>A0A2J8S4U5_PONAB</name>
<keyword evidence="24" id="KW-1185">Reference proteome</keyword>
<dbReference type="Gene3D" id="2.60.40.10">
    <property type="entry name" value="Immunoglobulins"/>
    <property type="match status" value="1"/>
</dbReference>
<keyword evidence="14" id="KW-0406">Ion transport</keyword>
<keyword evidence="12 19" id="KW-1133">Transmembrane helix</keyword>
<dbReference type="CTD" id="3077"/>
<dbReference type="SUPFAM" id="SSF54452">
    <property type="entry name" value="MHC antigen-recognition domain"/>
    <property type="match status" value="1"/>
</dbReference>
<evidence type="ECO:0000259" key="21">
    <source>
        <dbReference type="PROSITE" id="PS50835"/>
    </source>
</evidence>
<dbReference type="PANTHER" id="PTHR16675">
    <property type="entry name" value="MHC CLASS I-RELATED"/>
    <property type="match status" value="1"/>
</dbReference>
<dbReference type="InterPro" id="IPR001039">
    <property type="entry name" value="MHC_I_a_a1/a2"/>
</dbReference>
<dbReference type="InterPro" id="IPR050208">
    <property type="entry name" value="MHC_class-I_related"/>
</dbReference>
<dbReference type="InterPro" id="IPR003006">
    <property type="entry name" value="Ig/MHC_CS"/>
</dbReference>
<comment type="function">
    <text evidence="1">Binds to transferrin receptor (TFR) and reduces its affinity for iron-loaded transferrin.</text>
</comment>
<feature type="signal peptide" evidence="20">
    <location>
        <begin position="1"/>
        <end position="22"/>
    </location>
</feature>
<feature type="transmembrane region" description="Helical" evidence="19">
    <location>
        <begin position="217"/>
        <end position="241"/>
    </location>
</feature>
<dbReference type="GO" id="GO:1990459">
    <property type="term" value="F:transferrin receptor binding"/>
    <property type="evidence" value="ECO:0007669"/>
    <property type="project" value="TreeGrafter"/>
</dbReference>
<keyword evidence="15 19" id="KW-0472">Membrane</keyword>
<evidence type="ECO:0000256" key="2">
    <source>
        <dbReference type="ARBA" id="ARBA00004251"/>
    </source>
</evidence>
<evidence type="ECO:0000256" key="5">
    <source>
        <dbReference type="ARBA" id="ARBA00022448"/>
    </source>
</evidence>
<evidence type="ECO:0000256" key="20">
    <source>
        <dbReference type="SAM" id="SignalP"/>
    </source>
</evidence>
<dbReference type="InterPro" id="IPR003597">
    <property type="entry name" value="Ig_C1-set"/>
</dbReference>
<evidence type="ECO:0000313" key="23">
    <source>
        <dbReference type="Ensembl" id="ENSPPYP00000030900.1"/>
    </source>
</evidence>
<dbReference type="InterPro" id="IPR036179">
    <property type="entry name" value="Ig-like_dom_sf"/>
</dbReference>
<dbReference type="Pfam" id="PF00129">
    <property type="entry name" value="MHC_I"/>
    <property type="match status" value="1"/>
</dbReference>
<evidence type="ECO:0000256" key="9">
    <source>
        <dbReference type="ARBA" id="ARBA00022692"/>
    </source>
</evidence>
<dbReference type="GO" id="GO:0005615">
    <property type="term" value="C:extracellular space"/>
    <property type="evidence" value="ECO:0007669"/>
    <property type="project" value="TreeGrafter"/>
</dbReference>
<keyword evidence="9 19" id="KW-0812">Transmembrane</keyword>
<keyword evidence="16" id="KW-1015">Disulfide bond</keyword>
<dbReference type="Proteomes" id="UP000001595">
    <property type="component" value="Chromosome 6"/>
</dbReference>
<dbReference type="InterPro" id="IPR011161">
    <property type="entry name" value="MHC_I-like_Ag-recog"/>
</dbReference>
<evidence type="ECO:0000313" key="24">
    <source>
        <dbReference type="Proteomes" id="UP000001595"/>
    </source>
</evidence>
<evidence type="ECO:0000313" key="22">
    <source>
        <dbReference type="EMBL" id="PNJ15797.1"/>
    </source>
</evidence>
<dbReference type="InterPro" id="IPR007110">
    <property type="entry name" value="Ig-like_dom"/>
</dbReference>
<dbReference type="PRINTS" id="PR01638">
    <property type="entry name" value="MHCCLASSI"/>
</dbReference>
<evidence type="ECO:0000256" key="1">
    <source>
        <dbReference type="ARBA" id="ARBA00003622"/>
    </source>
</evidence>
<sequence>MGPRARPALLLLMLLQTAVLQGRLLQSHTLQVILGCEMQEDNSTEGHWKYGYDGQDHLEFCPDTLDWRAAEPGAWPTKLEWERHKIRARQNRAYLERDCPAQLQQLLELGRGVLDQQVPPLVKVTHHVTSSVTTLRCRALNYYPQNITMKWLKDRQPMDAKEFEPKDVLPNGDGTYQGWITLAVPPGEEQRYTCQVEHPGLDQPLLAIWEPLPSGTLVIGVISGIAVFVVILFIGILSIILRKRQVSRGAMGHYVLAERE</sequence>
<evidence type="ECO:0000256" key="12">
    <source>
        <dbReference type="ARBA" id="ARBA00022989"/>
    </source>
</evidence>
<dbReference type="GO" id="GO:0050776">
    <property type="term" value="P:regulation of immune response"/>
    <property type="evidence" value="ECO:0007669"/>
    <property type="project" value="UniProtKB-ARBA"/>
</dbReference>
<accession>A0A2J8S4U5</accession>
<reference evidence="23 24" key="1">
    <citation type="submission" date="2008-02" db="EMBL/GenBank/DDBJ databases">
        <title>A 6x draft sequence assembly of the Pongo pygmaeus abelii genome.</title>
        <authorList>
            <person name="Wilson R.K."/>
            <person name="Mardis E."/>
        </authorList>
    </citation>
    <scope>NUCLEOTIDE SEQUENCE [LARGE SCALE GENOMIC DNA]</scope>
</reference>
<dbReference type="GO" id="GO:0042612">
    <property type="term" value="C:MHC class I protein complex"/>
    <property type="evidence" value="ECO:0007669"/>
    <property type="project" value="UniProtKB-KW"/>
</dbReference>
<comment type="subcellular location">
    <subcellularLocation>
        <location evidence="2">Cell membrane</location>
        <topology evidence="2">Single-pass type I membrane protein</topology>
    </subcellularLocation>
</comment>
<dbReference type="InterPro" id="IPR013783">
    <property type="entry name" value="Ig-like_fold"/>
</dbReference>
<dbReference type="RefSeq" id="XP_024103842.1">
    <property type="nucleotide sequence ID" value="XM_024248074.3"/>
</dbReference>
<feature type="domain" description="Ig-like" evidence="21">
    <location>
        <begin position="119"/>
        <end position="198"/>
    </location>
</feature>
<evidence type="ECO:0000256" key="11">
    <source>
        <dbReference type="ARBA" id="ARBA00022859"/>
    </source>
</evidence>
<keyword evidence="13" id="KW-0408">Iron</keyword>
<evidence type="ECO:0000256" key="17">
    <source>
        <dbReference type="ARBA" id="ARBA00023180"/>
    </source>
</evidence>
<keyword evidence="11" id="KW-0391">Immunity</keyword>
<keyword evidence="8" id="KW-0410">Iron transport</keyword>
<evidence type="ECO:0000256" key="18">
    <source>
        <dbReference type="RuleBase" id="RU004439"/>
    </source>
</evidence>
<dbReference type="Ensembl" id="ENSPPYT00000052394.1">
    <property type="protein sequence ID" value="ENSPPYP00000030900.1"/>
    <property type="gene ID" value="ENSPPYG00000016305.3"/>
</dbReference>
<evidence type="ECO:0000256" key="8">
    <source>
        <dbReference type="ARBA" id="ARBA00022496"/>
    </source>
</evidence>
<protein>
    <submittedName>
        <fullName evidence="22">HFE isoform 2</fullName>
    </submittedName>
    <submittedName>
        <fullName evidence="23">Homeostatic iron regulator</fullName>
    </submittedName>
</protein>
<evidence type="ECO:0000256" key="10">
    <source>
        <dbReference type="ARBA" id="ARBA00022729"/>
    </source>
</evidence>